<dbReference type="AlphaFoldDB" id="A0A6A1TRF4"/>
<dbReference type="GO" id="GO:0030288">
    <property type="term" value="C:outer membrane-bounded periplasmic space"/>
    <property type="evidence" value="ECO:0007669"/>
    <property type="project" value="TreeGrafter"/>
</dbReference>
<dbReference type="Proteomes" id="UP000386575">
    <property type="component" value="Unassembled WGS sequence"/>
</dbReference>
<evidence type="ECO:0000256" key="1">
    <source>
        <dbReference type="ARBA" id="ARBA00022729"/>
    </source>
</evidence>
<dbReference type="EMBL" id="VZUL01000002">
    <property type="protein sequence ID" value="KAB1087152.1"/>
    <property type="molecule type" value="Genomic_DNA"/>
</dbReference>
<dbReference type="GO" id="GO:0030975">
    <property type="term" value="F:thiamine binding"/>
    <property type="evidence" value="ECO:0007669"/>
    <property type="project" value="TreeGrafter"/>
</dbReference>
<dbReference type="PANTHER" id="PTHR30006:SF2">
    <property type="entry name" value="ABC TRANSPORTER SUBSTRATE-BINDING PROTEIN"/>
    <property type="match status" value="1"/>
</dbReference>
<accession>A0A6A1TRF4</accession>
<name>A0A6A1TRF4_NEOGA</name>
<protein>
    <submittedName>
        <fullName evidence="3">Extracellular solute-binding protein</fullName>
    </submittedName>
</protein>
<reference evidence="3 4" key="1">
    <citation type="submission" date="2019-09" db="EMBL/GenBank/DDBJ databases">
        <title>Genome sequencing of Ng87 strain.</title>
        <authorList>
            <person name="Karasev E.S."/>
            <person name="Andronov E."/>
        </authorList>
    </citation>
    <scope>NUCLEOTIDE SEQUENCE [LARGE SCALE GENOMIC DNA]</scope>
    <source>
        <strain evidence="3 4">Ng87</strain>
    </source>
</reference>
<dbReference type="SUPFAM" id="SSF53850">
    <property type="entry name" value="Periplasmic binding protein-like II"/>
    <property type="match status" value="1"/>
</dbReference>
<dbReference type="PANTHER" id="PTHR30006">
    <property type="entry name" value="THIAMINE-BINDING PERIPLASMIC PROTEIN-RELATED"/>
    <property type="match status" value="1"/>
</dbReference>
<dbReference type="InterPro" id="IPR006059">
    <property type="entry name" value="SBP"/>
</dbReference>
<dbReference type="GO" id="GO:0030976">
    <property type="term" value="F:thiamine pyrophosphate binding"/>
    <property type="evidence" value="ECO:0007669"/>
    <property type="project" value="TreeGrafter"/>
</dbReference>
<dbReference type="Gene3D" id="3.40.190.10">
    <property type="entry name" value="Periplasmic binding protein-like II"/>
    <property type="match status" value="2"/>
</dbReference>
<organism evidence="3 4">
    <name type="scientific">Neorhizobium galegae</name>
    <name type="common">Rhizobium galegae</name>
    <dbReference type="NCBI Taxonomy" id="399"/>
    <lineage>
        <taxon>Bacteria</taxon>
        <taxon>Pseudomonadati</taxon>
        <taxon>Pseudomonadota</taxon>
        <taxon>Alphaproteobacteria</taxon>
        <taxon>Hyphomicrobiales</taxon>
        <taxon>Rhizobiaceae</taxon>
        <taxon>Rhizobium/Agrobacterium group</taxon>
        <taxon>Neorhizobium</taxon>
    </lineage>
</organism>
<evidence type="ECO:0000313" key="4">
    <source>
        <dbReference type="Proteomes" id="UP000386575"/>
    </source>
</evidence>
<dbReference type="Pfam" id="PF13416">
    <property type="entry name" value="SBP_bac_8"/>
    <property type="match status" value="1"/>
</dbReference>
<comment type="caution">
    <text evidence="3">The sequence shown here is derived from an EMBL/GenBank/DDBJ whole genome shotgun (WGS) entry which is preliminary data.</text>
</comment>
<sequence>MLDRRFQGGETRDDKHIHDFGHSKMDAPVFHGGCGQPCHLGSGRPACAQDAEWQKVIDAGKKEGSLVLYTALVGQPSTKQIAEAFTKQYGISVEVLEARASEIRERVRVEQAAGRFAADVMFTSEGQTMLYDKEDKSVDPLPATPNSQKINDKFKVKVPMASVMTIPYGIMINTGLVKPADEPKSWKDIADPKWQGKILSDDPRAIGAGYLWFFSTYDKIGEDYVKKVASQKLVFTRDQRESQRRTVRGEYSIYMPVIMTDFSDLKGLPVKFIIPEEGVPYVLYGNVMLKKAPHPNAAKLYLDFMQGPVVQKIYASLGYGPVLSGMTEGLPADVKAISEAKLYGTTDTTRQNEMLAKSKDIFK</sequence>
<gene>
    <name evidence="3" type="ORF">F4V91_12400</name>
</gene>
<evidence type="ECO:0000256" key="2">
    <source>
        <dbReference type="ARBA" id="ARBA00022764"/>
    </source>
</evidence>
<dbReference type="GO" id="GO:0015888">
    <property type="term" value="P:thiamine transport"/>
    <property type="evidence" value="ECO:0007669"/>
    <property type="project" value="TreeGrafter"/>
</dbReference>
<proteinExistence type="predicted"/>
<keyword evidence="1" id="KW-0732">Signal</keyword>
<keyword evidence="2" id="KW-0574">Periplasm</keyword>
<evidence type="ECO:0000313" key="3">
    <source>
        <dbReference type="EMBL" id="KAB1087152.1"/>
    </source>
</evidence>